<dbReference type="EMBL" id="JACHMF010000001">
    <property type="protein sequence ID" value="MBB4692285.1"/>
    <property type="molecule type" value="Genomic_DNA"/>
</dbReference>
<evidence type="ECO:0000256" key="1">
    <source>
        <dbReference type="SAM" id="MobiDB-lite"/>
    </source>
</evidence>
<dbReference type="Pfam" id="PF01636">
    <property type="entry name" value="APH"/>
    <property type="match status" value="1"/>
</dbReference>
<name>A0A7W7CS20_9ACTN</name>
<feature type="region of interest" description="Disordered" evidence="1">
    <location>
        <begin position="28"/>
        <end position="50"/>
    </location>
</feature>
<dbReference type="RefSeq" id="WP_184951018.1">
    <property type="nucleotide sequence ID" value="NZ_BOMC01000079.1"/>
</dbReference>
<proteinExistence type="predicted"/>
<evidence type="ECO:0000313" key="4">
    <source>
        <dbReference type="Proteomes" id="UP000542742"/>
    </source>
</evidence>
<organism evidence="3 4">
    <name type="scientific">Paractinoplanes abujensis</name>
    <dbReference type="NCBI Taxonomy" id="882441"/>
    <lineage>
        <taxon>Bacteria</taxon>
        <taxon>Bacillati</taxon>
        <taxon>Actinomycetota</taxon>
        <taxon>Actinomycetes</taxon>
        <taxon>Micromonosporales</taxon>
        <taxon>Micromonosporaceae</taxon>
        <taxon>Paractinoplanes</taxon>
    </lineage>
</organism>
<protein>
    <submittedName>
        <fullName evidence="3">Aminoglycoside phosphotransferase (APT) family kinase protein</fullName>
    </submittedName>
</protein>
<keyword evidence="3" id="KW-0418">Kinase</keyword>
<dbReference type="AlphaFoldDB" id="A0A7W7CS20"/>
<dbReference type="PANTHER" id="PTHR21310">
    <property type="entry name" value="AMINOGLYCOSIDE PHOSPHOTRANSFERASE-RELATED-RELATED"/>
    <property type="match status" value="1"/>
</dbReference>
<feature type="compositionally biased region" description="Pro residues" evidence="1">
    <location>
        <begin position="36"/>
        <end position="47"/>
    </location>
</feature>
<evidence type="ECO:0000313" key="3">
    <source>
        <dbReference type="EMBL" id="MBB4692285.1"/>
    </source>
</evidence>
<keyword evidence="4" id="KW-1185">Reference proteome</keyword>
<comment type="caution">
    <text evidence="3">The sequence shown here is derived from an EMBL/GenBank/DDBJ whole genome shotgun (WGS) entry which is preliminary data.</text>
</comment>
<evidence type="ECO:0000259" key="2">
    <source>
        <dbReference type="Pfam" id="PF01636"/>
    </source>
</evidence>
<gene>
    <name evidence="3" type="ORF">BKA14_002433</name>
</gene>
<reference evidence="3 4" key="1">
    <citation type="submission" date="2020-08" db="EMBL/GenBank/DDBJ databases">
        <title>Sequencing the genomes of 1000 actinobacteria strains.</title>
        <authorList>
            <person name="Klenk H.-P."/>
        </authorList>
    </citation>
    <scope>NUCLEOTIDE SEQUENCE [LARGE SCALE GENOMIC DNA]</scope>
    <source>
        <strain evidence="3 4">DSM 45518</strain>
    </source>
</reference>
<accession>A0A7W7CS20</accession>
<sequence length="320" mass="34482">MITWLPGPSVEALRAALRTVAPALAEGAIVPRRTTPDPPQGLSPSTPPEWRASTAVVDGRYVVKFAWAEPPARRIVHQARILELLRAAAPDLPLPHVVAVSHSPALLVTRRSPAVPFFDARHHLDTPTAARDLAAALATLHDTRALRAAVETLPAPTLPAATDHTSMNALRARLPALIRAGQRDRVLAWCDRADSILATPGRRVLVHGDFHGDNHLWLDGRLHLVIDWESAAVGEPEFDLRCLPSDCGPGLFLQTVTEYERLAGAPLDLERVMAWHLRAVLGDALWRAEAGAPLPGGGTPASWVDDLDARLTTLGPAWAG</sequence>
<dbReference type="SUPFAM" id="SSF56112">
    <property type="entry name" value="Protein kinase-like (PK-like)"/>
    <property type="match status" value="1"/>
</dbReference>
<dbReference type="Gene3D" id="3.90.1200.10">
    <property type="match status" value="1"/>
</dbReference>
<dbReference type="InterPro" id="IPR011009">
    <property type="entry name" value="Kinase-like_dom_sf"/>
</dbReference>
<feature type="domain" description="Aminoglycoside phosphotransferase" evidence="2">
    <location>
        <begin position="58"/>
        <end position="245"/>
    </location>
</feature>
<dbReference type="InterPro" id="IPR002575">
    <property type="entry name" value="Aminoglycoside_PTrfase"/>
</dbReference>
<dbReference type="InterPro" id="IPR051678">
    <property type="entry name" value="AGP_Transferase"/>
</dbReference>
<keyword evidence="3" id="KW-0808">Transferase</keyword>
<dbReference type="GO" id="GO:0016301">
    <property type="term" value="F:kinase activity"/>
    <property type="evidence" value="ECO:0007669"/>
    <property type="project" value="UniProtKB-KW"/>
</dbReference>
<dbReference type="Proteomes" id="UP000542742">
    <property type="component" value="Unassembled WGS sequence"/>
</dbReference>